<dbReference type="Gene3D" id="1.25.40.10">
    <property type="entry name" value="Tetratricopeptide repeat domain"/>
    <property type="match status" value="1"/>
</dbReference>
<dbReference type="OrthoDB" id="9128480at2"/>
<keyword evidence="2" id="KW-1185">Reference proteome</keyword>
<evidence type="ECO:0000313" key="2">
    <source>
        <dbReference type="Proteomes" id="UP000270342"/>
    </source>
</evidence>
<evidence type="ECO:0008006" key="3">
    <source>
        <dbReference type="Google" id="ProtNLM"/>
    </source>
</evidence>
<protein>
    <recommendedName>
        <fullName evidence="3">Tetratricopeptide repeat protein</fullName>
    </recommendedName>
</protein>
<gene>
    <name evidence="1" type="ORF">D7S86_10585</name>
</gene>
<proteinExistence type="predicted"/>
<comment type="caution">
    <text evidence="1">The sequence shown here is derived from an EMBL/GenBank/DDBJ whole genome shotgun (WGS) entry which is preliminary data.</text>
</comment>
<dbReference type="RefSeq" id="WP_121086198.1">
    <property type="nucleotide sequence ID" value="NZ_RBZU01000004.1"/>
</dbReference>
<reference evidence="1 2" key="1">
    <citation type="submission" date="2018-10" db="EMBL/GenBank/DDBJ databases">
        <title>Robbsia sp. DHC34, isolated from soil.</title>
        <authorList>
            <person name="Gao Z.-H."/>
            <person name="Qiu L.-H."/>
        </authorList>
    </citation>
    <scope>NUCLEOTIDE SEQUENCE [LARGE SCALE GENOMIC DNA]</scope>
    <source>
        <strain evidence="1 2">DHC34</strain>
    </source>
</reference>
<evidence type="ECO:0000313" key="1">
    <source>
        <dbReference type="EMBL" id="RKP55671.1"/>
    </source>
</evidence>
<accession>A0A494Y533</accession>
<dbReference type="Proteomes" id="UP000270342">
    <property type="component" value="Unassembled WGS sequence"/>
</dbReference>
<dbReference type="SUPFAM" id="SSF48452">
    <property type="entry name" value="TPR-like"/>
    <property type="match status" value="1"/>
</dbReference>
<organism evidence="1 2">
    <name type="scientific">Pararobbsia silviterrae</name>
    <dbReference type="NCBI Taxonomy" id="1792498"/>
    <lineage>
        <taxon>Bacteria</taxon>
        <taxon>Pseudomonadati</taxon>
        <taxon>Pseudomonadota</taxon>
        <taxon>Betaproteobacteria</taxon>
        <taxon>Burkholderiales</taxon>
        <taxon>Burkholderiaceae</taxon>
        <taxon>Pararobbsia</taxon>
    </lineage>
</organism>
<dbReference type="AlphaFoldDB" id="A0A494Y533"/>
<sequence>MSPASAPAAGASPTPAPLPLNASQQAWLGALRAAIAKTQRGDTKGAETDLVAIRADPNFATASVGLQASIDIMLAGCEQANGEVDAAYADMLRAGQSDPAIRSAAYWLSLSVLASTTRRYDIAAVAMAGSVSADTARAAQLDSRLLRDIVNDTHSLKDGEPDRELLLRALDEAHYAPRNGVDIWTVESFWLELFELDVAHGRDADARALLDRIDIPSMIASIRADSRYRRFVEGNPAFSDGAQINERYVANRKTFADAHPRQIGSVAAHAVALMEVGRFVDALALLDDAIARAAPPAASAPHAFDDERENLRWALDDRSHVLWRMGRWDEAIATETQARENAMSAGGDMVSQRINLADLLYLRGKPRDALAELAGVTSETASDYGLLEADEVRVCAAVQLGDQDMLKTSLDRLRSHRDDAPGPLRAALMCADDEAGLAAMIAARLDDPLTRNDELGALQIHLPEPHPTEFEALLAKRFDAVRNRAEVRAAIDKVGFVEPYAFYAPNR</sequence>
<name>A0A494Y533_9BURK</name>
<dbReference type="EMBL" id="RBZU01000004">
    <property type="protein sequence ID" value="RKP55671.1"/>
    <property type="molecule type" value="Genomic_DNA"/>
</dbReference>
<dbReference type="InterPro" id="IPR011990">
    <property type="entry name" value="TPR-like_helical_dom_sf"/>
</dbReference>